<proteinExistence type="predicted"/>
<feature type="non-terminal residue" evidence="1">
    <location>
        <position position="1"/>
    </location>
</feature>
<name>A0A1B6L2E7_9HEMI</name>
<gene>
    <name evidence="1" type="ORF">g.47006</name>
</gene>
<evidence type="ECO:0000313" key="1">
    <source>
        <dbReference type="EMBL" id="JAT17879.1"/>
    </source>
</evidence>
<feature type="non-terminal residue" evidence="1">
    <location>
        <position position="110"/>
    </location>
</feature>
<organism evidence="1">
    <name type="scientific">Graphocephala atropunctata</name>
    <dbReference type="NCBI Taxonomy" id="36148"/>
    <lineage>
        <taxon>Eukaryota</taxon>
        <taxon>Metazoa</taxon>
        <taxon>Ecdysozoa</taxon>
        <taxon>Arthropoda</taxon>
        <taxon>Hexapoda</taxon>
        <taxon>Insecta</taxon>
        <taxon>Pterygota</taxon>
        <taxon>Neoptera</taxon>
        <taxon>Paraneoptera</taxon>
        <taxon>Hemiptera</taxon>
        <taxon>Auchenorrhyncha</taxon>
        <taxon>Membracoidea</taxon>
        <taxon>Cicadellidae</taxon>
        <taxon>Cicadellinae</taxon>
        <taxon>Cicadellini</taxon>
        <taxon>Graphocephala</taxon>
    </lineage>
</organism>
<protein>
    <submittedName>
        <fullName evidence="1">Uncharacterized protein</fullName>
    </submittedName>
</protein>
<accession>A0A1B6L2E7</accession>
<dbReference type="EMBL" id="GEBQ01022098">
    <property type="protein sequence ID" value="JAT17879.1"/>
    <property type="molecule type" value="Transcribed_RNA"/>
</dbReference>
<reference evidence="1" key="1">
    <citation type="submission" date="2015-11" db="EMBL/GenBank/DDBJ databases">
        <title>De novo transcriptome assembly of four potential Pierce s Disease insect vectors from Arizona vineyards.</title>
        <authorList>
            <person name="Tassone E.E."/>
        </authorList>
    </citation>
    <scope>NUCLEOTIDE SEQUENCE</scope>
</reference>
<sequence length="110" mass="12322">VTKEDVESFKPRLEAKEPEILTLDKPVDVLTLSPIAPVEREVVVDETVVVEEVIKKPDTPTDKDDKEELELEVISEILSVVETAVEETIVDDDKLVSQVEVIGVDQKTKR</sequence>
<dbReference type="AlphaFoldDB" id="A0A1B6L2E7"/>